<sequence length="407" mass="48146">MLTLVSEYNPESGLRVHTYGYLYFPEEQTSYPLDMLHRYGINIDKFIPEHRSEFVTLTFPDEERSLWTDEELRNFSIDPKSVDLVYYILDRRDTLDFCMLLRTHRGSRPLYAEIIYFDNGSEALTMTGRRCDGDGEEEGGGGRRRKGGGGGPFQSSITLTYSVQRFLDHIVSNYDHSSCYNFPGVDETWKVEDRDFIFENMLVCNAIEGGDSAEMARSWRRRQPSSLKQLCLGVVSANREALWNDSTHTIIPILIERQLKAYIDIKDRFERRMFLKYMRVNMKRVYEFGGNNNRTAIPMNRNKYYTNGYDPYPNIIHKTFGNIIPFLGGNMIGFKDEFYDFYHYDEVIPLRFLDYGCSFVWKYLADKYTIPYVIWRDTAYHYYYQEKLRNKKKLEKKYYPDVCFPSS</sequence>
<protein>
    <submittedName>
        <fullName evidence="2">Uncharacterized protein</fullName>
    </submittedName>
</protein>
<feature type="region of interest" description="Disordered" evidence="1">
    <location>
        <begin position="130"/>
        <end position="153"/>
    </location>
</feature>
<accession>A0A9C7BYR1</accession>
<reference evidence="2" key="1">
    <citation type="submission" date="2022-10" db="EMBL/GenBank/DDBJ databases">
        <title>Genome sequences of endogenous nimaviruses in decapod crustaceans.</title>
        <authorList>
            <person name="Kawato S."/>
            <person name="Nozaki R."/>
            <person name="Kondo H."/>
            <person name="Hirono I."/>
        </authorList>
    </citation>
    <scope>NUCLEOTIDE SEQUENCE</scope>
    <source>
        <strain evidence="2">Lva-Nima_1</strain>
    </source>
</reference>
<dbReference type="EMBL" id="LC738872">
    <property type="protein sequence ID" value="BDT62087.1"/>
    <property type="molecule type" value="Genomic_DNA"/>
</dbReference>
<evidence type="ECO:0000313" key="2">
    <source>
        <dbReference type="EMBL" id="BDT62087.1"/>
    </source>
</evidence>
<proteinExistence type="predicted"/>
<organism evidence="2">
    <name type="scientific">Litopenaeus vannamei majanivirus Nimav-1_LVa</name>
    <dbReference type="NCBI Taxonomy" id="2984273"/>
    <lineage>
        <taxon>Viruses</taxon>
        <taxon>Viruses incertae sedis</taxon>
        <taxon>Naldaviricetes</taxon>
        <taxon>Nimaviridae</taxon>
    </lineage>
</organism>
<evidence type="ECO:0000256" key="1">
    <source>
        <dbReference type="SAM" id="MobiDB-lite"/>
    </source>
</evidence>
<name>A0A9C7BYR1_9VIRU</name>